<keyword evidence="8" id="KW-1185">Reference proteome</keyword>
<reference evidence="7 8" key="1">
    <citation type="submission" date="2017-01" db="EMBL/GenBank/DDBJ databases">
        <authorList>
            <person name="Mah S.A."/>
            <person name="Swanson W.J."/>
            <person name="Moy G.W."/>
            <person name="Vacquier V.D."/>
        </authorList>
    </citation>
    <scope>NUCLEOTIDE SEQUENCE [LARGE SCALE GENOMIC DNA]</scope>
    <source>
        <strain evidence="7 8">DSM 7027</strain>
    </source>
</reference>
<evidence type="ECO:0000256" key="5">
    <source>
        <dbReference type="ARBA" id="ARBA00023237"/>
    </source>
</evidence>
<dbReference type="NCBIfam" id="NF047847">
    <property type="entry name" value="SS_mature_LptM"/>
    <property type="match status" value="1"/>
</dbReference>
<evidence type="ECO:0000256" key="3">
    <source>
        <dbReference type="ARBA" id="ARBA00023136"/>
    </source>
</evidence>
<evidence type="ECO:0000256" key="1">
    <source>
        <dbReference type="ARBA" id="ARBA00004459"/>
    </source>
</evidence>
<evidence type="ECO:0000256" key="6">
    <source>
        <dbReference type="ARBA" id="ARBA00023288"/>
    </source>
</evidence>
<dbReference type="InterPro" id="IPR032831">
    <property type="entry name" value="LptM_cons"/>
</dbReference>
<dbReference type="Proteomes" id="UP000186895">
    <property type="component" value="Unassembled WGS sequence"/>
</dbReference>
<dbReference type="STRING" id="49186.SAMN05421647_105106"/>
<sequence>MMLKRCWPLLLMGALIISGCGQKGPLYLPDESAQQHQSE</sequence>
<dbReference type="EMBL" id="FTMN01000005">
    <property type="protein sequence ID" value="SIQ47713.1"/>
    <property type="molecule type" value="Genomic_DNA"/>
</dbReference>
<comment type="subcellular location">
    <subcellularLocation>
        <location evidence="1">Cell outer membrane</location>
        <topology evidence="1">Lipid-anchor</topology>
    </subcellularLocation>
</comment>
<dbReference type="Pfam" id="PF13627">
    <property type="entry name" value="LptM_cons"/>
    <property type="match status" value="1"/>
</dbReference>
<keyword evidence="4" id="KW-0564">Palmitate</keyword>
<evidence type="ECO:0000256" key="2">
    <source>
        <dbReference type="ARBA" id="ARBA00022729"/>
    </source>
</evidence>
<dbReference type="PROSITE" id="PS51257">
    <property type="entry name" value="PROKAR_LIPOPROTEIN"/>
    <property type="match status" value="1"/>
</dbReference>
<proteinExistence type="predicted"/>
<keyword evidence="2" id="KW-0732">Signal</keyword>
<evidence type="ECO:0000313" key="7">
    <source>
        <dbReference type="EMBL" id="SIQ47713.1"/>
    </source>
</evidence>
<evidence type="ECO:0000256" key="4">
    <source>
        <dbReference type="ARBA" id="ARBA00023139"/>
    </source>
</evidence>
<protein>
    <submittedName>
        <fullName evidence="7">Lipoprotein-attachment site-containing protein</fullName>
    </submittedName>
</protein>
<accession>A0A1N6T305</accession>
<dbReference type="AlphaFoldDB" id="A0A1N6T305"/>
<keyword evidence="6 7" id="KW-0449">Lipoprotein</keyword>
<evidence type="ECO:0000313" key="8">
    <source>
        <dbReference type="Proteomes" id="UP000186895"/>
    </source>
</evidence>
<organism evidence="7 8">
    <name type="scientific">Marinobacterium stanieri</name>
    <dbReference type="NCBI Taxonomy" id="49186"/>
    <lineage>
        <taxon>Bacteria</taxon>
        <taxon>Pseudomonadati</taxon>
        <taxon>Pseudomonadota</taxon>
        <taxon>Gammaproteobacteria</taxon>
        <taxon>Oceanospirillales</taxon>
        <taxon>Oceanospirillaceae</taxon>
        <taxon>Marinobacterium</taxon>
    </lineage>
</organism>
<name>A0A1N6T305_9GAMM</name>
<keyword evidence="5" id="KW-0998">Cell outer membrane</keyword>
<keyword evidence="3" id="KW-0472">Membrane</keyword>
<dbReference type="GO" id="GO:0009279">
    <property type="term" value="C:cell outer membrane"/>
    <property type="evidence" value="ECO:0007669"/>
    <property type="project" value="UniProtKB-SubCell"/>
</dbReference>
<gene>
    <name evidence="7" type="ORF">SAMN05421647_105106</name>
</gene>